<sequence>MSILKSDFGPISIPDTDLPSFIFQSIEDACPDTNLTALVDGSSRQSISYKQLKTLSFRFASLLQNKLKVHPGDVVLIFAPNHILYPVVVLGIHLAGAIASPTNPGFTQKELTHQIKDSEAKAIVTIKALSDDIVKKAIIGTNISESKLVLLDTEPSLSTTPHPTTTTTTDDIENGFKRYFPKPNDLAFINYSSGTTGFPKGVMLTHTNIISNICQIIALESHDPIVSSLDRTQHHQMWLGVLPFFHIYGLTVVLLLALVKGHGVVVIPKFNVQTVLECIQAYKITVAPVVPPIILQLSQYPGLLDKYKLDSLVYLMSAAAPLGKNLEAKASRRLGGVPIIQAYGLTETSPLTHKCFVKGSPSGSVGKLVPNIELKIVVGRDEKNGKEILANIGSTRNINDYDDDDSEEVGEICVRGPNLMLGYLRNQEANSESIDSDGFFHTGDIGYVDKNGFMFISDRKKELIKYKGFQIAPAELEAMLVLHPKVSDAAVIPAFDKERHSEVPKAFIVLSNSNPSDHNAVCKEVKEWVNRQVANHKQLRGGVEAIDEIPKNPSGKILRKILRERERLSARNKIKQNQKLASKL</sequence>
<comment type="similarity">
    <text evidence="1">Belongs to the ATP-dependent AMP-binding enzyme family.</text>
</comment>
<dbReference type="EMBL" id="JANBPU010000100">
    <property type="protein sequence ID" value="KAJ1916522.1"/>
    <property type="molecule type" value="Genomic_DNA"/>
</dbReference>
<dbReference type="GO" id="GO:0016405">
    <property type="term" value="F:CoA-ligase activity"/>
    <property type="evidence" value="ECO:0007669"/>
    <property type="project" value="TreeGrafter"/>
</dbReference>
<evidence type="ECO:0000313" key="5">
    <source>
        <dbReference type="EMBL" id="KAJ1916522.1"/>
    </source>
</evidence>
<dbReference type="Pfam" id="PF13193">
    <property type="entry name" value="AMP-binding_C"/>
    <property type="match status" value="1"/>
</dbReference>
<reference evidence="5" key="1">
    <citation type="submission" date="2022-07" db="EMBL/GenBank/DDBJ databases">
        <title>Phylogenomic reconstructions and comparative analyses of Kickxellomycotina fungi.</title>
        <authorList>
            <person name="Reynolds N.K."/>
            <person name="Stajich J.E."/>
            <person name="Barry K."/>
            <person name="Grigoriev I.V."/>
            <person name="Crous P."/>
            <person name="Smith M.E."/>
        </authorList>
    </citation>
    <scope>NUCLEOTIDE SEQUENCE</scope>
    <source>
        <strain evidence="5">NBRC 100468</strain>
    </source>
</reference>
<dbReference type="PANTHER" id="PTHR24096">
    <property type="entry name" value="LONG-CHAIN-FATTY-ACID--COA LIGASE"/>
    <property type="match status" value="1"/>
</dbReference>
<accession>A0A9W7ZTV9</accession>
<dbReference type="PANTHER" id="PTHR24096:SF149">
    <property type="entry name" value="AMP-BINDING DOMAIN-CONTAINING PROTEIN-RELATED"/>
    <property type="match status" value="1"/>
</dbReference>
<protein>
    <submittedName>
        <fullName evidence="5">Uncharacterized protein</fullName>
    </submittedName>
</protein>
<comment type="caution">
    <text evidence="5">The sequence shown here is derived from an EMBL/GenBank/DDBJ whole genome shotgun (WGS) entry which is preliminary data.</text>
</comment>
<dbReference type="Gene3D" id="3.30.300.30">
    <property type="match status" value="1"/>
</dbReference>
<gene>
    <name evidence="5" type="ORF">H4219_003737</name>
</gene>
<dbReference type="CDD" id="cd05911">
    <property type="entry name" value="Firefly_Luc_like"/>
    <property type="match status" value="1"/>
</dbReference>
<dbReference type="Gene3D" id="3.40.50.12780">
    <property type="entry name" value="N-terminal domain of ligase-like"/>
    <property type="match status" value="1"/>
</dbReference>
<proteinExistence type="inferred from homology"/>
<dbReference type="Pfam" id="PF00501">
    <property type="entry name" value="AMP-binding"/>
    <property type="match status" value="1"/>
</dbReference>
<keyword evidence="6" id="KW-1185">Reference proteome</keyword>
<evidence type="ECO:0000259" key="3">
    <source>
        <dbReference type="Pfam" id="PF00501"/>
    </source>
</evidence>
<evidence type="ECO:0000256" key="2">
    <source>
        <dbReference type="ARBA" id="ARBA00022598"/>
    </source>
</evidence>
<feature type="domain" description="AMP-binding enzyme C-terminal" evidence="4">
    <location>
        <begin position="475"/>
        <end position="556"/>
    </location>
</feature>
<dbReference type="AlphaFoldDB" id="A0A9W7ZTV9"/>
<dbReference type="FunFam" id="3.30.300.30:FF:000007">
    <property type="entry name" value="4-coumarate--CoA ligase 2"/>
    <property type="match status" value="1"/>
</dbReference>
<keyword evidence="2" id="KW-0436">Ligase</keyword>
<evidence type="ECO:0000259" key="4">
    <source>
        <dbReference type="Pfam" id="PF13193"/>
    </source>
</evidence>
<evidence type="ECO:0000256" key="1">
    <source>
        <dbReference type="ARBA" id="ARBA00006432"/>
    </source>
</evidence>
<dbReference type="SUPFAM" id="SSF56801">
    <property type="entry name" value="Acetyl-CoA synthetase-like"/>
    <property type="match status" value="1"/>
</dbReference>
<dbReference type="InterPro" id="IPR045851">
    <property type="entry name" value="AMP-bd_C_sf"/>
</dbReference>
<dbReference type="InterPro" id="IPR042099">
    <property type="entry name" value="ANL_N_sf"/>
</dbReference>
<dbReference type="PROSITE" id="PS00455">
    <property type="entry name" value="AMP_BINDING"/>
    <property type="match status" value="1"/>
</dbReference>
<dbReference type="InterPro" id="IPR020845">
    <property type="entry name" value="AMP-binding_CS"/>
</dbReference>
<feature type="domain" description="AMP-dependent synthetase/ligase" evidence="3">
    <location>
        <begin position="34"/>
        <end position="424"/>
    </location>
</feature>
<dbReference type="InterPro" id="IPR000873">
    <property type="entry name" value="AMP-dep_synth/lig_dom"/>
</dbReference>
<name>A0A9W7ZTV9_9FUNG</name>
<dbReference type="InterPro" id="IPR025110">
    <property type="entry name" value="AMP-bd_C"/>
</dbReference>
<dbReference type="Proteomes" id="UP001150538">
    <property type="component" value="Unassembled WGS sequence"/>
</dbReference>
<dbReference type="OrthoDB" id="6509636at2759"/>
<organism evidence="5 6">
    <name type="scientific">Mycoemilia scoparia</name>
    <dbReference type="NCBI Taxonomy" id="417184"/>
    <lineage>
        <taxon>Eukaryota</taxon>
        <taxon>Fungi</taxon>
        <taxon>Fungi incertae sedis</taxon>
        <taxon>Zoopagomycota</taxon>
        <taxon>Kickxellomycotina</taxon>
        <taxon>Kickxellomycetes</taxon>
        <taxon>Kickxellales</taxon>
        <taxon>Kickxellaceae</taxon>
        <taxon>Mycoemilia</taxon>
    </lineage>
</organism>
<evidence type="ECO:0000313" key="6">
    <source>
        <dbReference type="Proteomes" id="UP001150538"/>
    </source>
</evidence>